<evidence type="ECO:0000313" key="1">
    <source>
        <dbReference type="EMBL" id="KAF9588274.1"/>
    </source>
</evidence>
<dbReference type="InterPro" id="IPR021420">
    <property type="entry name" value="DUF3067"/>
</dbReference>
<dbReference type="EMBL" id="JADFTS010000009">
    <property type="protein sequence ID" value="KAF9588274.1"/>
    <property type="molecule type" value="Genomic_DNA"/>
</dbReference>
<accession>A0A835GWP5</accession>
<gene>
    <name evidence="1" type="ORF">IFM89_008691</name>
</gene>
<sequence>MMEQIQVTRKMISTMENLPTKKLERILALAFALILFFFLVNNGFRNDLERIVGTDDSTFSGVDLATLIRNKYGRSYDVQLIKKEFMGKNLLDLYMFIVRSCAYLFCSIPSSFLHLLAFENADSATCPAARMQL</sequence>
<dbReference type="OrthoDB" id="5234at2759"/>
<reference evidence="1 2" key="1">
    <citation type="submission" date="2020-10" db="EMBL/GenBank/DDBJ databases">
        <title>The Coptis chinensis genome and diversification of protoberbering-type alkaloids.</title>
        <authorList>
            <person name="Wang B."/>
            <person name="Shu S."/>
            <person name="Song C."/>
            <person name="Liu Y."/>
        </authorList>
    </citation>
    <scope>NUCLEOTIDE SEQUENCE [LARGE SCALE GENOMIC DNA]</scope>
    <source>
        <strain evidence="1">HL-2020</strain>
        <tissue evidence="1">Leaf</tissue>
    </source>
</reference>
<evidence type="ECO:0000313" key="2">
    <source>
        <dbReference type="Proteomes" id="UP000631114"/>
    </source>
</evidence>
<comment type="caution">
    <text evidence="1">The sequence shown here is derived from an EMBL/GenBank/DDBJ whole genome shotgun (WGS) entry which is preliminary data.</text>
</comment>
<organism evidence="1 2">
    <name type="scientific">Coptis chinensis</name>
    <dbReference type="NCBI Taxonomy" id="261450"/>
    <lineage>
        <taxon>Eukaryota</taxon>
        <taxon>Viridiplantae</taxon>
        <taxon>Streptophyta</taxon>
        <taxon>Embryophyta</taxon>
        <taxon>Tracheophyta</taxon>
        <taxon>Spermatophyta</taxon>
        <taxon>Magnoliopsida</taxon>
        <taxon>Ranunculales</taxon>
        <taxon>Ranunculaceae</taxon>
        <taxon>Coptidoideae</taxon>
        <taxon>Coptis</taxon>
    </lineage>
</organism>
<keyword evidence="2" id="KW-1185">Reference proteome</keyword>
<dbReference type="Proteomes" id="UP000631114">
    <property type="component" value="Unassembled WGS sequence"/>
</dbReference>
<dbReference type="PANTHER" id="PTHR35126:SF1">
    <property type="entry name" value="DUF3067 DOMAIN-CONTAINING PROTEIN"/>
    <property type="match status" value="1"/>
</dbReference>
<dbReference type="Gene3D" id="3.30.428.40">
    <property type="entry name" value="Protein of unknown function DUF3067"/>
    <property type="match status" value="1"/>
</dbReference>
<dbReference type="AlphaFoldDB" id="A0A835GWP5"/>
<proteinExistence type="predicted"/>
<dbReference type="PANTHER" id="PTHR35126">
    <property type="entry name" value="SLR0598 PROTEIN"/>
    <property type="match status" value="1"/>
</dbReference>
<protein>
    <submittedName>
        <fullName evidence="1">Uncharacterized protein</fullName>
    </submittedName>
</protein>
<name>A0A835GWP5_9MAGN</name>